<organism evidence="1 2">
    <name type="scientific">Duganella zoogloeoides</name>
    <dbReference type="NCBI Taxonomy" id="75659"/>
    <lineage>
        <taxon>Bacteria</taxon>
        <taxon>Pseudomonadati</taxon>
        <taxon>Pseudomonadota</taxon>
        <taxon>Betaproteobacteria</taxon>
        <taxon>Burkholderiales</taxon>
        <taxon>Oxalobacteraceae</taxon>
        <taxon>Telluria group</taxon>
        <taxon>Duganella</taxon>
    </lineage>
</organism>
<sequence length="270" mass="29056">MGLMTEKFAPAFANEGVAHPRQIAGEGTPDAAWQAWHGLRQLPPVAAHELVTPGQRAIIVAPHPDDEVLACGGLLQLLAAQGTRTVVVAATDGDASHPGSAMYPPAQLARLRAKETEAALRALLPAGQPVPQVIRARLPDGGVTSQVGALQTLLEQLLRADDVVFTTWRQDGHPDHEACGYATAQAARQCGATVVELPVWTWHWAEPGDRRVPWHRARRLALDAAALQRKRDAIACYATQLHPDPSTGQPAILPPHVLARLTHPYEVCFL</sequence>
<dbReference type="InterPro" id="IPR003737">
    <property type="entry name" value="GlcNAc_PI_deacetylase-related"/>
</dbReference>
<dbReference type="EC" id="3.5.1.-" evidence="1"/>
<dbReference type="Gene3D" id="3.40.50.10320">
    <property type="entry name" value="LmbE-like"/>
    <property type="match status" value="1"/>
</dbReference>
<dbReference type="Proteomes" id="UP001326110">
    <property type="component" value="Chromosome"/>
</dbReference>
<name>A0ABZ0Y5E7_9BURK</name>
<accession>A0ABZ0Y5E7</accession>
<gene>
    <name evidence="1" type="ORF">SR858_13320</name>
</gene>
<dbReference type="Pfam" id="PF02585">
    <property type="entry name" value="PIG-L"/>
    <property type="match status" value="1"/>
</dbReference>
<keyword evidence="1" id="KW-0378">Hydrolase</keyword>
<dbReference type="PANTHER" id="PTHR12993">
    <property type="entry name" value="N-ACETYLGLUCOSAMINYL-PHOSPHATIDYLINOSITOL DE-N-ACETYLASE-RELATED"/>
    <property type="match status" value="1"/>
</dbReference>
<proteinExistence type="predicted"/>
<protein>
    <submittedName>
        <fullName evidence="1">PIG-L family deacetylase</fullName>
        <ecNumber evidence="1">3.5.1.-</ecNumber>
    </submittedName>
</protein>
<dbReference type="GO" id="GO:0016787">
    <property type="term" value="F:hydrolase activity"/>
    <property type="evidence" value="ECO:0007669"/>
    <property type="project" value="UniProtKB-KW"/>
</dbReference>
<evidence type="ECO:0000313" key="2">
    <source>
        <dbReference type="Proteomes" id="UP001326110"/>
    </source>
</evidence>
<reference evidence="1 2" key="1">
    <citation type="submission" date="2023-11" db="EMBL/GenBank/DDBJ databases">
        <title>MicrobeMod: A computational toolkit for identifying prokaryotic methylation and restriction-modification with nanopore sequencing.</title>
        <authorList>
            <person name="Crits-Christoph A."/>
            <person name="Kang S.C."/>
            <person name="Lee H."/>
            <person name="Ostrov N."/>
        </authorList>
    </citation>
    <scope>NUCLEOTIDE SEQUENCE [LARGE SCALE GENOMIC DNA]</scope>
    <source>
        <strain evidence="1 2">ATCC 25935</strain>
    </source>
</reference>
<evidence type="ECO:0000313" key="1">
    <source>
        <dbReference type="EMBL" id="WQH07274.1"/>
    </source>
</evidence>
<dbReference type="InterPro" id="IPR024078">
    <property type="entry name" value="LmbE-like_dom_sf"/>
</dbReference>
<keyword evidence="2" id="KW-1185">Reference proteome</keyword>
<dbReference type="EMBL" id="CP140152">
    <property type="protein sequence ID" value="WQH07274.1"/>
    <property type="molecule type" value="Genomic_DNA"/>
</dbReference>
<dbReference type="PANTHER" id="PTHR12993:SF29">
    <property type="entry name" value="BLR3841 PROTEIN"/>
    <property type="match status" value="1"/>
</dbReference>
<dbReference type="SUPFAM" id="SSF102588">
    <property type="entry name" value="LmbE-like"/>
    <property type="match status" value="1"/>
</dbReference>